<evidence type="ECO:0000256" key="1">
    <source>
        <dbReference type="SAM" id="MobiDB-lite"/>
    </source>
</evidence>
<reference evidence="2" key="2">
    <citation type="submission" date="2023-06" db="EMBL/GenBank/DDBJ databases">
        <authorList>
            <consortium name="Lawrence Berkeley National Laboratory"/>
            <person name="Haridas S."/>
            <person name="Hensen N."/>
            <person name="Bonometti L."/>
            <person name="Westerberg I."/>
            <person name="Brannstrom I.O."/>
            <person name="Guillou S."/>
            <person name="Cros-Aarteil S."/>
            <person name="Calhoun S."/>
            <person name="Kuo A."/>
            <person name="Mondo S."/>
            <person name="Pangilinan J."/>
            <person name="Riley R."/>
            <person name="Labutti K."/>
            <person name="Andreopoulos B."/>
            <person name="Lipzen A."/>
            <person name="Chen C."/>
            <person name="Yanf M."/>
            <person name="Daum C."/>
            <person name="Ng V."/>
            <person name="Clum A."/>
            <person name="Steindorff A."/>
            <person name="Ohm R."/>
            <person name="Martin F."/>
            <person name="Silar P."/>
            <person name="Natvig D."/>
            <person name="Lalanne C."/>
            <person name="Gautier V."/>
            <person name="Ament-Velasquez S.L."/>
            <person name="Kruys A."/>
            <person name="Hutchinson M.I."/>
            <person name="Powell A.J."/>
            <person name="Barry K."/>
            <person name="Miller A.N."/>
            <person name="Grigoriev I.V."/>
            <person name="Debuchy R."/>
            <person name="Gladieux P."/>
            <person name="Thoren M.H."/>
            <person name="Johannesson H."/>
        </authorList>
    </citation>
    <scope>NUCLEOTIDE SEQUENCE</scope>
    <source>
        <strain evidence="2">CBS 168.71</strain>
    </source>
</reference>
<feature type="region of interest" description="Disordered" evidence="1">
    <location>
        <begin position="1"/>
        <end position="29"/>
    </location>
</feature>
<name>A0AAE0LTQ7_9PEZI</name>
<reference evidence="2" key="1">
    <citation type="journal article" date="2023" name="Mol. Phylogenet. Evol.">
        <title>Genome-scale phylogeny and comparative genomics of the fungal order Sordariales.</title>
        <authorList>
            <person name="Hensen N."/>
            <person name="Bonometti L."/>
            <person name="Westerberg I."/>
            <person name="Brannstrom I.O."/>
            <person name="Guillou S."/>
            <person name="Cros-Aarteil S."/>
            <person name="Calhoun S."/>
            <person name="Haridas S."/>
            <person name="Kuo A."/>
            <person name="Mondo S."/>
            <person name="Pangilinan J."/>
            <person name="Riley R."/>
            <person name="LaButti K."/>
            <person name="Andreopoulos B."/>
            <person name="Lipzen A."/>
            <person name="Chen C."/>
            <person name="Yan M."/>
            <person name="Daum C."/>
            <person name="Ng V."/>
            <person name="Clum A."/>
            <person name="Steindorff A."/>
            <person name="Ohm R.A."/>
            <person name="Martin F."/>
            <person name="Silar P."/>
            <person name="Natvig D.O."/>
            <person name="Lalanne C."/>
            <person name="Gautier V."/>
            <person name="Ament-Velasquez S.L."/>
            <person name="Kruys A."/>
            <person name="Hutchinson M.I."/>
            <person name="Powell A.J."/>
            <person name="Barry K."/>
            <person name="Miller A.N."/>
            <person name="Grigoriev I.V."/>
            <person name="Debuchy R."/>
            <person name="Gladieux P."/>
            <person name="Hiltunen Thoren M."/>
            <person name="Johannesson H."/>
        </authorList>
    </citation>
    <scope>NUCLEOTIDE SEQUENCE</scope>
    <source>
        <strain evidence="2">CBS 168.71</strain>
    </source>
</reference>
<dbReference type="RefSeq" id="XP_062659993.1">
    <property type="nucleotide sequence ID" value="XM_062807517.1"/>
</dbReference>
<evidence type="ECO:0000313" key="2">
    <source>
        <dbReference type="EMBL" id="KAK3296479.1"/>
    </source>
</evidence>
<dbReference type="GeneID" id="87844465"/>
<dbReference type="AlphaFoldDB" id="A0AAE0LTQ7"/>
<gene>
    <name evidence="2" type="ORF">B0H64DRAFT_461748</name>
</gene>
<sequence length="373" mass="41119">MTTALTTHSQLTSQGLLQSTPSTATLPSRTPAQAAITAYDPALHTLRFDMLAVLHSIQHPTPTLCQPCQHWLYLEVHSAYVVLLTKPPPREAPGSRISRAAIHAPSGLMDFTTTSQPTPTLVKDATAILHFHDPTARDATLDRLFEVLYRPHDDTLNLIQTQIWHCFAGRYTVYDAVAGRSFTEFARTHMQLLTNLTGGRARGSGRVPGCLTGPGEGCFGGPVECEYPFKGVVGSQTGSALEAAERHTDAAVWDVVQAELGDKDGWPEGLRGEEDWLVVLGVLEQTERFRAAMRVLARTGPYRCRARWCARMAETWRTGPEARRAAELAGMETEVDDLEGTKNLLDGISGQLLTRQWLEHNQTLEYGDDMETD</sequence>
<proteinExistence type="predicted"/>
<organism evidence="2 3">
    <name type="scientific">Chaetomium fimeti</name>
    <dbReference type="NCBI Taxonomy" id="1854472"/>
    <lineage>
        <taxon>Eukaryota</taxon>
        <taxon>Fungi</taxon>
        <taxon>Dikarya</taxon>
        <taxon>Ascomycota</taxon>
        <taxon>Pezizomycotina</taxon>
        <taxon>Sordariomycetes</taxon>
        <taxon>Sordariomycetidae</taxon>
        <taxon>Sordariales</taxon>
        <taxon>Chaetomiaceae</taxon>
        <taxon>Chaetomium</taxon>
    </lineage>
</organism>
<comment type="caution">
    <text evidence="2">The sequence shown here is derived from an EMBL/GenBank/DDBJ whole genome shotgun (WGS) entry which is preliminary data.</text>
</comment>
<evidence type="ECO:0000313" key="3">
    <source>
        <dbReference type="Proteomes" id="UP001278766"/>
    </source>
</evidence>
<dbReference type="EMBL" id="JAUEPN010000004">
    <property type="protein sequence ID" value="KAK3296479.1"/>
    <property type="molecule type" value="Genomic_DNA"/>
</dbReference>
<keyword evidence="3" id="KW-1185">Reference proteome</keyword>
<protein>
    <submittedName>
        <fullName evidence="2">Uncharacterized protein</fullName>
    </submittedName>
</protein>
<accession>A0AAE0LTQ7</accession>
<dbReference type="Proteomes" id="UP001278766">
    <property type="component" value="Unassembled WGS sequence"/>
</dbReference>